<accession>G0N4B9</accession>
<dbReference type="AlphaFoldDB" id="G0N4B9"/>
<protein>
    <submittedName>
        <fullName evidence="2">Uncharacterized protein</fullName>
    </submittedName>
</protein>
<sequence length="123" mass="13669">MVKVAVWVFMLVLVSSTQSLSCYIGEQEIAEPQAGFNSCISILDLATSDIHYEGVISFMFNGTVEDGEEDENNRYCVLRVVRGKKIAVKCFCSTNKCNKLLNIQEFGIELDHTMGNLSTPSSF</sequence>
<dbReference type="HOGENOM" id="CLU_2017219_0_0_1"/>
<feature type="chain" id="PRO_5003404599" evidence="1">
    <location>
        <begin position="20"/>
        <end position="123"/>
    </location>
</feature>
<dbReference type="FunCoup" id="G0N4B9">
    <property type="interactions" value="142"/>
</dbReference>
<evidence type="ECO:0000313" key="3">
    <source>
        <dbReference type="Proteomes" id="UP000008068"/>
    </source>
</evidence>
<dbReference type="Proteomes" id="UP000008068">
    <property type="component" value="Unassembled WGS sequence"/>
</dbReference>
<dbReference type="EMBL" id="GL379837">
    <property type="protein sequence ID" value="EGT52519.1"/>
    <property type="molecule type" value="Genomic_DNA"/>
</dbReference>
<gene>
    <name evidence="2" type="ORF">CAEBREN_12497</name>
</gene>
<name>G0N4B9_CAEBE</name>
<organism evidence="3">
    <name type="scientific">Caenorhabditis brenneri</name>
    <name type="common">Nematode worm</name>
    <dbReference type="NCBI Taxonomy" id="135651"/>
    <lineage>
        <taxon>Eukaryota</taxon>
        <taxon>Metazoa</taxon>
        <taxon>Ecdysozoa</taxon>
        <taxon>Nematoda</taxon>
        <taxon>Chromadorea</taxon>
        <taxon>Rhabditida</taxon>
        <taxon>Rhabditina</taxon>
        <taxon>Rhabditomorpha</taxon>
        <taxon>Rhabditoidea</taxon>
        <taxon>Rhabditidae</taxon>
        <taxon>Peloderinae</taxon>
        <taxon>Caenorhabditis</taxon>
    </lineage>
</organism>
<proteinExistence type="predicted"/>
<reference evidence="3" key="1">
    <citation type="submission" date="2011-07" db="EMBL/GenBank/DDBJ databases">
        <authorList>
            <consortium name="Caenorhabditis brenneri Sequencing and Analysis Consortium"/>
            <person name="Wilson R.K."/>
        </authorList>
    </citation>
    <scope>NUCLEOTIDE SEQUENCE [LARGE SCALE GENOMIC DNA]</scope>
    <source>
        <strain evidence="3">PB2801</strain>
    </source>
</reference>
<feature type="signal peptide" evidence="1">
    <location>
        <begin position="1"/>
        <end position="19"/>
    </location>
</feature>
<keyword evidence="3" id="KW-1185">Reference proteome</keyword>
<evidence type="ECO:0000313" key="2">
    <source>
        <dbReference type="EMBL" id="EGT52519.1"/>
    </source>
</evidence>
<evidence type="ECO:0000256" key="1">
    <source>
        <dbReference type="SAM" id="SignalP"/>
    </source>
</evidence>
<keyword evidence="1" id="KW-0732">Signal</keyword>
<dbReference type="InParanoid" id="G0N4B9"/>